<dbReference type="PROSITE" id="PS50011">
    <property type="entry name" value="PROTEIN_KINASE_DOM"/>
    <property type="match status" value="1"/>
</dbReference>
<comment type="catalytic activity">
    <reaction evidence="7">
        <text>L-threonyl-[protein] + ATP = O-phospho-L-threonyl-[protein] + ADP + H(+)</text>
        <dbReference type="Rhea" id="RHEA:46608"/>
        <dbReference type="Rhea" id="RHEA-COMP:11060"/>
        <dbReference type="Rhea" id="RHEA-COMP:11605"/>
        <dbReference type="ChEBI" id="CHEBI:15378"/>
        <dbReference type="ChEBI" id="CHEBI:30013"/>
        <dbReference type="ChEBI" id="CHEBI:30616"/>
        <dbReference type="ChEBI" id="CHEBI:61977"/>
        <dbReference type="ChEBI" id="CHEBI:456216"/>
        <dbReference type="EC" id="2.7.11.1"/>
    </reaction>
</comment>
<feature type="binding site" evidence="9">
    <location>
        <position position="91"/>
    </location>
    <ligand>
        <name>ATP</name>
        <dbReference type="ChEBI" id="CHEBI:30616"/>
    </ligand>
</feature>
<dbReference type="EC" id="2.7.11.1" evidence="1"/>
<evidence type="ECO:0000256" key="8">
    <source>
        <dbReference type="ARBA" id="ARBA00048679"/>
    </source>
</evidence>
<dbReference type="Pfam" id="PF00069">
    <property type="entry name" value="Pkinase"/>
    <property type="match status" value="1"/>
</dbReference>
<evidence type="ECO:0000256" key="10">
    <source>
        <dbReference type="RuleBase" id="RU000304"/>
    </source>
</evidence>
<keyword evidence="6 9" id="KW-0067">ATP-binding</keyword>
<dbReference type="Gene3D" id="1.10.510.10">
    <property type="entry name" value="Transferase(Phosphotransferase) domain 1"/>
    <property type="match status" value="1"/>
</dbReference>
<evidence type="ECO:0000259" key="11">
    <source>
        <dbReference type="PROSITE" id="PS50011"/>
    </source>
</evidence>
<dbReference type="InterPro" id="IPR000719">
    <property type="entry name" value="Prot_kinase_dom"/>
</dbReference>
<dbReference type="VEuPathDB" id="FungiDB:FPRO_09038"/>
<dbReference type="InterPro" id="IPR011009">
    <property type="entry name" value="Kinase-like_dom_sf"/>
</dbReference>
<evidence type="ECO:0000256" key="6">
    <source>
        <dbReference type="ARBA" id="ARBA00022840"/>
    </source>
</evidence>
<evidence type="ECO:0000313" key="12">
    <source>
        <dbReference type="EMBL" id="CZR49220.1"/>
    </source>
</evidence>
<evidence type="ECO:0000256" key="3">
    <source>
        <dbReference type="ARBA" id="ARBA00022679"/>
    </source>
</evidence>
<evidence type="ECO:0000256" key="5">
    <source>
        <dbReference type="ARBA" id="ARBA00022777"/>
    </source>
</evidence>
<keyword evidence="2 10" id="KW-0723">Serine/threonine-protein kinase</keyword>
<feature type="domain" description="Protein kinase" evidence="11">
    <location>
        <begin position="57"/>
        <end position="415"/>
    </location>
</feature>
<dbReference type="SUPFAM" id="SSF56112">
    <property type="entry name" value="Protein kinase-like (PK-like)"/>
    <property type="match status" value="1"/>
</dbReference>
<dbReference type="GO" id="GO:0000245">
    <property type="term" value="P:spliceosomal complex assembly"/>
    <property type="evidence" value="ECO:0007669"/>
    <property type="project" value="TreeGrafter"/>
</dbReference>
<comment type="catalytic activity">
    <reaction evidence="8">
        <text>L-seryl-[protein] + ATP = O-phospho-L-seryl-[protein] + ADP + H(+)</text>
        <dbReference type="Rhea" id="RHEA:17989"/>
        <dbReference type="Rhea" id="RHEA-COMP:9863"/>
        <dbReference type="Rhea" id="RHEA-COMP:11604"/>
        <dbReference type="ChEBI" id="CHEBI:15378"/>
        <dbReference type="ChEBI" id="CHEBI:29999"/>
        <dbReference type="ChEBI" id="CHEBI:30616"/>
        <dbReference type="ChEBI" id="CHEBI:83421"/>
        <dbReference type="ChEBI" id="CHEBI:456216"/>
        <dbReference type="EC" id="2.7.11.1"/>
    </reaction>
</comment>
<dbReference type="PANTHER" id="PTHR47634">
    <property type="entry name" value="PROTEIN KINASE DOMAIN-CONTAINING PROTEIN-RELATED"/>
    <property type="match status" value="1"/>
</dbReference>
<dbReference type="PROSITE" id="PS00107">
    <property type="entry name" value="PROTEIN_KINASE_ATP"/>
    <property type="match status" value="1"/>
</dbReference>
<keyword evidence="5 12" id="KW-0418">Kinase</keyword>
<dbReference type="Proteomes" id="UP000183971">
    <property type="component" value="Unassembled WGS sequence"/>
</dbReference>
<proteinExistence type="inferred from homology"/>
<dbReference type="GO" id="GO:0004674">
    <property type="term" value="F:protein serine/threonine kinase activity"/>
    <property type="evidence" value="ECO:0007669"/>
    <property type="project" value="UniProtKB-KW"/>
</dbReference>
<dbReference type="EMBL" id="FJOF01000016">
    <property type="protein sequence ID" value="CZR49220.1"/>
    <property type="molecule type" value="Genomic_DNA"/>
</dbReference>
<dbReference type="InterPro" id="IPR017441">
    <property type="entry name" value="Protein_kinase_ATP_BS"/>
</dbReference>
<dbReference type="Gene3D" id="3.30.200.20">
    <property type="entry name" value="Phosphorylase Kinase, domain 1"/>
    <property type="match status" value="1"/>
</dbReference>
<name>A0A1L7W9R7_FUSPR</name>
<dbReference type="InterPro" id="IPR008271">
    <property type="entry name" value="Ser/Thr_kinase_AS"/>
</dbReference>
<dbReference type="AlphaFoldDB" id="A0A1L7W9R7"/>
<reference evidence="13" key="1">
    <citation type="journal article" date="2016" name="Genome Biol. Evol.">
        <title>Comparative 'omics' of the Fusarium fujikuroi species complex highlights differences in genetic potential and metabolite synthesis.</title>
        <authorList>
            <person name="Niehaus E.-M."/>
            <person name="Muensterkoetter M."/>
            <person name="Proctor R.H."/>
            <person name="Brown D.W."/>
            <person name="Sharon A."/>
            <person name="Idan Y."/>
            <person name="Oren-Young L."/>
            <person name="Sieber C.M."/>
            <person name="Novak O."/>
            <person name="Pencik A."/>
            <person name="Tarkowska D."/>
            <person name="Hromadova K."/>
            <person name="Freeman S."/>
            <person name="Maymon M."/>
            <person name="Elazar M."/>
            <person name="Youssef S.A."/>
            <person name="El-Shabrawy E.S.M."/>
            <person name="Shalaby A.B.A."/>
            <person name="Houterman P."/>
            <person name="Brock N.L."/>
            <person name="Burkhardt I."/>
            <person name="Tsavkelova E.A."/>
            <person name="Dickschat J.S."/>
            <person name="Galuszka P."/>
            <person name="Gueldener U."/>
            <person name="Tudzynski B."/>
        </authorList>
    </citation>
    <scope>NUCLEOTIDE SEQUENCE [LARGE SCALE GENOMIC DNA]</scope>
    <source>
        <strain evidence="13">ET1</strain>
    </source>
</reference>
<evidence type="ECO:0000256" key="2">
    <source>
        <dbReference type="ARBA" id="ARBA00022527"/>
    </source>
</evidence>
<dbReference type="SMART" id="SM00220">
    <property type="entry name" value="S_TKc"/>
    <property type="match status" value="1"/>
</dbReference>
<dbReference type="GeneID" id="42053913"/>
<dbReference type="GO" id="GO:0050684">
    <property type="term" value="P:regulation of mRNA processing"/>
    <property type="evidence" value="ECO:0007669"/>
    <property type="project" value="TreeGrafter"/>
</dbReference>
<keyword evidence="13" id="KW-1185">Reference proteome</keyword>
<sequence>MTRARPLMALYRQPWPKSSAVAPRLDPSIPVEEGKTPNYHADRFYPIQLGQVLNGRYQIATKLGYGANSTVWLARDLNRWRWSPEKYVAVKVNATNQRSRRPKGNELDIMRHISQVNPKHKGWHFIRKLSDSFELQGTLGTHSCLVLEALREPLWLYQTRYIGSVIPPDILKILVQMILHALDYLHSECRIVHTDLKPDNIMVKIEDPSIFERDTQDEFDNPLPQKHIDERTIIYLSRNNYGPLSVPTGTIQIVDFDLSVRAEPGQIHTGAIQGEIYRAPEVILNAGYTYSADIWSLGVMLWNLLEGKSLFNPTAPGNADEYDDQSHLGQISALIGPPPQSLLSSGQRTSMFYKPNGELKNPGLVPAPGDCSFENTISCMSGEEKVRYIRFIKRMVKWSPEERSTARELLDDPWLYEDFPQD</sequence>
<evidence type="ECO:0000256" key="1">
    <source>
        <dbReference type="ARBA" id="ARBA00012513"/>
    </source>
</evidence>
<comment type="similarity">
    <text evidence="10">Belongs to the protein kinase superfamily.</text>
</comment>
<dbReference type="PANTHER" id="PTHR47634:SF9">
    <property type="entry name" value="PROTEIN KINASE DOMAIN-CONTAINING PROTEIN-RELATED"/>
    <property type="match status" value="1"/>
</dbReference>
<accession>A0A1L7W9R7</accession>
<dbReference type="RefSeq" id="XP_031089724.1">
    <property type="nucleotide sequence ID" value="XM_031224468.1"/>
</dbReference>
<dbReference type="InterPro" id="IPR051334">
    <property type="entry name" value="SRPK"/>
</dbReference>
<keyword evidence="4 9" id="KW-0547">Nucleotide-binding</keyword>
<evidence type="ECO:0000256" key="7">
    <source>
        <dbReference type="ARBA" id="ARBA00047899"/>
    </source>
</evidence>
<keyword evidence="3" id="KW-0808">Transferase</keyword>
<protein>
    <recommendedName>
        <fullName evidence="1">non-specific serine/threonine protein kinase</fullName>
        <ecNumber evidence="1">2.7.11.1</ecNumber>
    </recommendedName>
</protein>
<dbReference type="PROSITE" id="PS00108">
    <property type="entry name" value="PROTEIN_KINASE_ST"/>
    <property type="match status" value="1"/>
</dbReference>
<comment type="caution">
    <text evidence="12">The sequence shown here is derived from an EMBL/GenBank/DDBJ whole genome shotgun (WGS) entry which is preliminary data.</text>
</comment>
<evidence type="ECO:0000256" key="4">
    <source>
        <dbReference type="ARBA" id="ARBA00022741"/>
    </source>
</evidence>
<gene>
    <name evidence="12" type="ORF">FPRO_09038</name>
</gene>
<organism evidence="12 13">
    <name type="scientific">Fusarium proliferatum (strain ET1)</name>
    <name type="common">Orchid endophyte fungus</name>
    <dbReference type="NCBI Taxonomy" id="1227346"/>
    <lineage>
        <taxon>Eukaryota</taxon>
        <taxon>Fungi</taxon>
        <taxon>Dikarya</taxon>
        <taxon>Ascomycota</taxon>
        <taxon>Pezizomycotina</taxon>
        <taxon>Sordariomycetes</taxon>
        <taxon>Hypocreomycetidae</taxon>
        <taxon>Hypocreales</taxon>
        <taxon>Nectriaceae</taxon>
        <taxon>Fusarium</taxon>
        <taxon>Fusarium fujikuroi species complex</taxon>
    </lineage>
</organism>
<evidence type="ECO:0000256" key="9">
    <source>
        <dbReference type="PROSITE-ProRule" id="PRU10141"/>
    </source>
</evidence>
<dbReference type="GO" id="GO:0005524">
    <property type="term" value="F:ATP binding"/>
    <property type="evidence" value="ECO:0007669"/>
    <property type="project" value="UniProtKB-UniRule"/>
</dbReference>
<evidence type="ECO:0000313" key="13">
    <source>
        <dbReference type="Proteomes" id="UP000183971"/>
    </source>
</evidence>